<reference evidence="2" key="1">
    <citation type="journal article" date="2019" name="Int. J. Syst. Evol. Microbiol.">
        <title>The Global Catalogue of Microorganisms (GCM) 10K type strain sequencing project: providing services to taxonomists for standard genome sequencing and annotation.</title>
        <authorList>
            <consortium name="The Broad Institute Genomics Platform"/>
            <consortium name="The Broad Institute Genome Sequencing Center for Infectious Disease"/>
            <person name="Wu L."/>
            <person name="Ma J."/>
        </authorList>
    </citation>
    <scope>NUCLEOTIDE SEQUENCE [LARGE SCALE GENOMIC DNA]</scope>
    <source>
        <strain evidence="2">CCM 8936</strain>
    </source>
</reference>
<comment type="caution">
    <text evidence="1">The sequence shown here is derived from an EMBL/GenBank/DDBJ whole genome shotgun (WGS) entry which is preliminary data.</text>
</comment>
<protein>
    <submittedName>
        <fullName evidence="1">Uncharacterized protein</fullName>
    </submittedName>
</protein>
<keyword evidence="2" id="KW-1185">Reference proteome</keyword>
<name>A0ABW4BRY4_9LACO</name>
<sequence length="81" mass="9581">MLNKKENTLFYKTKYILYMLDPICPDKNKNIRAASIEMMHRNYQAKVDAYEKAYGKKLDYKFDYDDIAGYIPSEPVSLETI</sequence>
<dbReference type="Proteomes" id="UP001597251">
    <property type="component" value="Unassembled WGS sequence"/>
</dbReference>
<evidence type="ECO:0000313" key="1">
    <source>
        <dbReference type="EMBL" id="MFD1417956.1"/>
    </source>
</evidence>
<dbReference type="RefSeq" id="WP_125677903.1">
    <property type="nucleotide sequence ID" value="NZ_JBHTOI010000029.1"/>
</dbReference>
<dbReference type="EMBL" id="JBHTOI010000029">
    <property type="protein sequence ID" value="MFD1417956.1"/>
    <property type="molecule type" value="Genomic_DNA"/>
</dbReference>
<gene>
    <name evidence="1" type="ORF">ACFQ42_04305</name>
</gene>
<accession>A0ABW4BRY4</accession>
<evidence type="ECO:0000313" key="2">
    <source>
        <dbReference type="Proteomes" id="UP001597251"/>
    </source>
</evidence>
<proteinExistence type="predicted"/>
<organism evidence="1 2">
    <name type="scientific">Companilactobacillus keshanensis</name>
    <dbReference type="NCBI Taxonomy" id="2486003"/>
    <lineage>
        <taxon>Bacteria</taxon>
        <taxon>Bacillati</taxon>
        <taxon>Bacillota</taxon>
        <taxon>Bacilli</taxon>
        <taxon>Lactobacillales</taxon>
        <taxon>Lactobacillaceae</taxon>
        <taxon>Companilactobacillus</taxon>
    </lineage>
</organism>